<dbReference type="RefSeq" id="WP_394299467.1">
    <property type="nucleotide sequence ID" value="NZ_JBHMQT010000003.1"/>
</dbReference>
<sequence length="205" mass="23443">MVSGRRQRGGRPLKRTAEKRPELRTMMVFCEGQNSEPDYINGLRRLPHIAENTALNIQIHPDRGVPLTLVRKAIECKSDPEIDECWCIFDVEWPKNHPNLAQAIDLARTHEINLAISNPCFELWLILHYRDCGAFVDTDSAESLSRSLDGRAGKTIDPAVYMPLRKKAARRAGRLDMRHDQDGTKFPHDNPSSGMYKLLWRLEGE</sequence>
<gene>
    <name evidence="1" type="ORF">ACFHYQ_02925</name>
</gene>
<comment type="caution">
    <text evidence="1">The sequence shown here is derived from an EMBL/GenBank/DDBJ whole genome shotgun (WGS) entry which is preliminary data.</text>
</comment>
<dbReference type="Pfam" id="PF13707">
    <property type="entry name" value="RloB"/>
    <property type="match status" value="1"/>
</dbReference>
<dbReference type="Proteomes" id="UP001589870">
    <property type="component" value="Unassembled WGS sequence"/>
</dbReference>
<proteinExistence type="predicted"/>
<dbReference type="InterPro" id="IPR025591">
    <property type="entry name" value="RloB"/>
</dbReference>
<evidence type="ECO:0000313" key="2">
    <source>
        <dbReference type="Proteomes" id="UP001589870"/>
    </source>
</evidence>
<accession>A0ABV6TYF8</accession>
<reference evidence="1 2" key="1">
    <citation type="submission" date="2024-09" db="EMBL/GenBank/DDBJ databases">
        <authorList>
            <person name="Sun Q."/>
            <person name="Mori K."/>
        </authorList>
    </citation>
    <scope>NUCLEOTIDE SEQUENCE [LARGE SCALE GENOMIC DNA]</scope>
    <source>
        <strain evidence="1 2">TBRC 1851</strain>
    </source>
</reference>
<dbReference type="EMBL" id="JBHMQT010000003">
    <property type="protein sequence ID" value="MFC0861245.1"/>
    <property type="molecule type" value="Genomic_DNA"/>
</dbReference>
<organism evidence="1 2">
    <name type="scientific">Sphaerimonospora cavernae</name>
    <dbReference type="NCBI Taxonomy" id="1740611"/>
    <lineage>
        <taxon>Bacteria</taxon>
        <taxon>Bacillati</taxon>
        <taxon>Actinomycetota</taxon>
        <taxon>Actinomycetes</taxon>
        <taxon>Streptosporangiales</taxon>
        <taxon>Streptosporangiaceae</taxon>
        <taxon>Sphaerimonospora</taxon>
    </lineage>
</organism>
<name>A0ABV6TYF8_9ACTN</name>
<keyword evidence="2" id="KW-1185">Reference proteome</keyword>
<protein>
    <submittedName>
        <fullName evidence="1">RloB family protein</fullName>
    </submittedName>
</protein>
<evidence type="ECO:0000313" key="1">
    <source>
        <dbReference type="EMBL" id="MFC0861245.1"/>
    </source>
</evidence>